<dbReference type="STRING" id="1806892.AZH43_02145"/>
<dbReference type="EC" id="2.1.1.197" evidence="5"/>
<dbReference type="UniPathway" id="UPA00078"/>
<comment type="similarity">
    <text evidence="5">Belongs to the methyltransferase superfamily.</text>
</comment>
<sequence>MKKIEIDKTQVALRFAQAGQSYSKHAVVQKQIAQQLFDLIVKYASPAFDGVLEIGCGSGNLSHLLIENLNINHLVLNDLYANVQQHFSENKNIQWLMGDIEQLEFPQGLDLITSSSALQWIDDLDAVFQKVFESLKAHAYFCFSTFGPQNLQEIKSLTGQGLDYLSLENIQEKLHSHNFEILHISEQIHQLDFQHPKQILQHLKATGVTATASNFRWTKQSLANFYQAYQQFCKPQLLSPAQPDHPPYPLTYHPIYCIARRRL</sequence>
<dbReference type="InterPro" id="IPR011814">
    <property type="entry name" value="BioC"/>
</dbReference>
<reference evidence="7 8" key="1">
    <citation type="submission" date="2016-03" db="EMBL/GenBank/DDBJ databases">
        <title>Acinetobacter genomospecies 28 strain ANC 4149.</title>
        <authorList>
            <person name="Radolfova-Krizova L."/>
            <person name="Nemec A."/>
        </authorList>
    </citation>
    <scope>NUCLEOTIDE SEQUENCE [LARGE SCALE GENOMIC DNA]</scope>
    <source>
        <strain evidence="7 8">ANC 4149</strain>
    </source>
</reference>
<keyword evidence="8" id="KW-1185">Reference proteome</keyword>
<name>A0A151Y0V9_9GAMM</name>
<dbReference type="OrthoDB" id="9760689at2"/>
<comment type="function">
    <text evidence="5">Converts the free carboxyl group of a malonyl-thioester to its methyl ester by transfer of a methyl group from S-adenosyl-L-methionine (SAM). It allows to synthesize pimeloyl-ACP via the fatty acid synthetic pathway.</text>
</comment>
<evidence type="ECO:0000259" key="6">
    <source>
        <dbReference type="Pfam" id="PF13649"/>
    </source>
</evidence>
<dbReference type="Proteomes" id="UP000076276">
    <property type="component" value="Unassembled WGS sequence"/>
</dbReference>
<dbReference type="InterPro" id="IPR029063">
    <property type="entry name" value="SAM-dependent_MTases_sf"/>
</dbReference>
<dbReference type="GO" id="GO:0102130">
    <property type="term" value="F:malonyl-CoA methyltransferase activity"/>
    <property type="evidence" value="ECO:0007669"/>
    <property type="project" value="UniProtKB-EC"/>
</dbReference>
<evidence type="ECO:0000256" key="5">
    <source>
        <dbReference type="HAMAP-Rule" id="MF_00835"/>
    </source>
</evidence>
<feature type="domain" description="Methyltransferase" evidence="6">
    <location>
        <begin position="51"/>
        <end position="136"/>
    </location>
</feature>
<keyword evidence="2 5" id="KW-0808">Transferase</keyword>
<proteinExistence type="inferred from homology"/>
<keyword evidence="1 5" id="KW-0489">Methyltransferase</keyword>
<evidence type="ECO:0000256" key="1">
    <source>
        <dbReference type="ARBA" id="ARBA00022603"/>
    </source>
</evidence>
<comment type="pathway">
    <text evidence="5">Cofactor biosynthesis; biotin biosynthesis.</text>
</comment>
<dbReference type="HAMAP" id="MF_00835">
    <property type="entry name" value="BioC"/>
    <property type="match status" value="1"/>
</dbReference>
<dbReference type="RefSeq" id="WP_067669505.1">
    <property type="nucleotide sequence ID" value="NZ_CBCSIK010000006.1"/>
</dbReference>
<dbReference type="GO" id="GO:0032259">
    <property type="term" value="P:methylation"/>
    <property type="evidence" value="ECO:0007669"/>
    <property type="project" value="UniProtKB-KW"/>
</dbReference>
<dbReference type="CDD" id="cd02440">
    <property type="entry name" value="AdoMet_MTases"/>
    <property type="match status" value="1"/>
</dbReference>
<comment type="caution">
    <text evidence="7">The sequence shown here is derived from an EMBL/GenBank/DDBJ whole genome shotgun (WGS) entry which is preliminary data.</text>
</comment>
<dbReference type="PANTHER" id="PTHR13090:SF1">
    <property type="entry name" value="ARGININE-HYDROXYLASE NDUFAF5, MITOCHONDRIAL"/>
    <property type="match status" value="1"/>
</dbReference>
<evidence type="ECO:0000313" key="7">
    <source>
        <dbReference type="EMBL" id="KYQ71672.1"/>
    </source>
</evidence>
<dbReference type="NCBIfam" id="TIGR02072">
    <property type="entry name" value="BioC"/>
    <property type="match status" value="1"/>
</dbReference>
<dbReference type="InterPro" id="IPR041698">
    <property type="entry name" value="Methyltransf_25"/>
</dbReference>
<evidence type="ECO:0000313" key="8">
    <source>
        <dbReference type="Proteomes" id="UP000076276"/>
    </source>
</evidence>
<dbReference type="EMBL" id="LUAW01000023">
    <property type="protein sequence ID" value="KYQ71672.1"/>
    <property type="molecule type" value="Genomic_DNA"/>
</dbReference>
<protein>
    <recommendedName>
        <fullName evidence="5">Malonyl-[acyl-carrier protein] O-methyltransferase</fullName>
        <shortName evidence="5">Malonyl-ACP O-methyltransferase</shortName>
        <ecNumber evidence="5">2.1.1.197</ecNumber>
    </recommendedName>
    <alternativeName>
        <fullName evidence="5">Biotin synthesis protein BioC</fullName>
    </alternativeName>
</protein>
<evidence type="ECO:0000256" key="3">
    <source>
        <dbReference type="ARBA" id="ARBA00022691"/>
    </source>
</evidence>
<accession>A0A151Y0V9</accession>
<comment type="catalytic activity">
    <reaction evidence="5">
        <text>malonyl-[ACP] + S-adenosyl-L-methionine = malonyl-[ACP] methyl ester + S-adenosyl-L-homocysteine</text>
        <dbReference type="Rhea" id="RHEA:17105"/>
        <dbReference type="Rhea" id="RHEA-COMP:9623"/>
        <dbReference type="Rhea" id="RHEA-COMP:9954"/>
        <dbReference type="ChEBI" id="CHEBI:57856"/>
        <dbReference type="ChEBI" id="CHEBI:59789"/>
        <dbReference type="ChEBI" id="CHEBI:78449"/>
        <dbReference type="ChEBI" id="CHEBI:78845"/>
        <dbReference type="EC" id="2.1.1.197"/>
    </reaction>
</comment>
<dbReference type="Gene3D" id="3.40.50.150">
    <property type="entry name" value="Vaccinia Virus protein VP39"/>
    <property type="match status" value="1"/>
</dbReference>
<dbReference type="Pfam" id="PF13649">
    <property type="entry name" value="Methyltransf_25"/>
    <property type="match status" value="1"/>
</dbReference>
<keyword evidence="4 5" id="KW-0093">Biotin biosynthesis</keyword>
<dbReference type="SUPFAM" id="SSF53335">
    <property type="entry name" value="S-adenosyl-L-methionine-dependent methyltransferases"/>
    <property type="match status" value="1"/>
</dbReference>
<dbReference type="GO" id="GO:0010340">
    <property type="term" value="F:carboxyl-O-methyltransferase activity"/>
    <property type="evidence" value="ECO:0007669"/>
    <property type="project" value="UniProtKB-UniRule"/>
</dbReference>
<dbReference type="PANTHER" id="PTHR13090">
    <property type="entry name" value="ARGININE-HYDROXYLASE NDUFAF5, MITOCHONDRIAL"/>
    <property type="match status" value="1"/>
</dbReference>
<dbReference type="GO" id="GO:0009102">
    <property type="term" value="P:biotin biosynthetic process"/>
    <property type="evidence" value="ECO:0007669"/>
    <property type="project" value="UniProtKB-UniRule"/>
</dbReference>
<keyword evidence="3 5" id="KW-0949">S-adenosyl-L-methionine</keyword>
<dbReference type="InterPro" id="IPR050602">
    <property type="entry name" value="Malonyl-ACP_OMT"/>
</dbReference>
<gene>
    <name evidence="5" type="primary">bioC</name>
    <name evidence="7" type="ORF">AZH43_02145</name>
</gene>
<organism evidence="7 8">
    <name type="scientific">Acinetobacter pragensis</name>
    <dbReference type="NCBI Taxonomy" id="1806892"/>
    <lineage>
        <taxon>Bacteria</taxon>
        <taxon>Pseudomonadati</taxon>
        <taxon>Pseudomonadota</taxon>
        <taxon>Gammaproteobacteria</taxon>
        <taxon>Moraxellales</taxon>
        <taxon>Moraxellaceae</taxon>
        <taxon>Acinetobacter</taxon>
    </lineage>
</organism>
<evidence type="ECO:0000256" key="4">
    <source>
        <dbReference type="ARBA" id="ARBA00022756"/>
    </source>
</evidence>
<dbReference type="AlphaFoldDB" id="A0A151Y0V9"/>
<evidence type="ECO:0000256" key="2">
    <source>
        <dbReference type="ARBA" id="ARBA00022679"/>
    </source>
</evidence>